<dbReference type="Gene3D" id="3.40.1410.10">
    <property type="entry name" value="Chorismate lyase-like"/>
    <property type="match status" value="1"/>
</dbReference>
<keyword evidence="1" id="KW-0934">Plastid</keyword>
<keyword evidence="1" id="KW-0150">Chloroplast</keyword>
<reference evidence="1" key="1">
    <citation type="journal article" date="2017" name="J. Phycol.">
        <title>Analysis of chloroplast genomes and a supermatrix inform reclassification of the Rhodomelaceae (Rhodophyta).</title>
        <authorList>
            <person name="Diaz-Tapia P."/>
            <person name="Maggs C.A."/>
            <person name="West J.A."/>
            <person name="Verbruggen H."/>
        </authorList>
    </citation>
    <scope>NUCLEOTIDE SEQUENCE</scope>
    <source>
        <strain evidence="1">PD1024</strain>
    </source>
</reference>
<evidence type="ECO:0000313" key="1">
    <source>
        <dbReference type="EMBL" id="ARW66365.1"/>
    </source>
</evidence>
<proteinExistence type="predicted"/>
<sequence>MFQKSNTYNKNIRSIWLENSLYTKLMFAKSIWKFKYYNEIDTKITNNKPIGKSIILLQIDILKEIHEINYGYCKYLEDKFQTNIPIWGRKYTLYYNNKSYVTVQEFFSPYIKNFFR</sequence>
<dbReference type="GeneID" id="33359499"/>
<dbReference type="RefSeq" id="YP_009397179.1">
    <property type="nucleotide sequence ID" value="NC_035286.1"/>
</dbReference>
<geneLocation type="chloroplast" evidence="1"/>
<dbReference type="EMBL" id="MF101442">
    <property type="protein sequence ID" value="ARW66365.1"/>
    <property type="molecule type" value="Genomic_DNA"/>
</dbReference>
<dbReference type="SUPFAM" id="SSF64288">
    <property type="entry name" value="Chorismate lyase-like"/>
    <property type="match status" value="1"/>
</dbReference>
<dbReference type="Pfam" id="PF01947">
    <property type="entry name" value="Rv2949c-like"/>
    <property type="match status" value="1"/>
</dbReference>
<dbReference type="InterPro" id="IPR028978">
    <property type="entry name" value="Chorismate_lyase_/UTRA_dom_sf"/>
</dbReference>
<dbReference type="AlphaFoldDB" id="A0A1Z1MKN8"/>
<name>A0A1Z1MKN8_9FLOR</name>
<gene>
    <name evidence="1" type="primary">ycf21</name>
</gene>
<protein>
    <submittedName>
        <fullName evidence="1">Uncharacterized protein</fullName>
    </submittedName>
</protein>
<organism evidence="1">
    <name type="scientific">Thuretia quercifolia</name>
    <dbReference type="NCBI Taxonomy" id="189650"/>
    <lineage>
        <taxon>Eukaryota</taxon>
        <taxon>Rhodophyta</taxon>
        <taxon>Florideophyceae</taxon>
        <taxon>Rhodymeniophycidae</taxon>
        <taxon>Ceramiales</taxon>
        <taxon>Dasyaceae</taxon>
        <taxon>Thuretia</taxon>
    </lineage>
</organism>
<accession>A0A1Z1MKN8</accession>
<dbReference type="InterPro" id="IPR002800">
    <property type="entry name" value="Rv2949c-like"/>
</dbReference>